<dbReference type="EMBL" id="CP003600">
    <property type="protein sequence ID" value="AFY91987.1"/>
    <property type="molecule type" value="Genomic_DNA"/>
</dbReference>
<evidence type="ECO:0000313" key="2">
    <source>
        <dbReference type="Proteomes" id="UP000010366"/>
    </source>
</evidence>
<protein>
    <submittedName>
        <fullName evidence="1">Uncharacterized protein</fullName>
    </submittedName>
</protein>
<dbReference type="eggNOG" id="ENOG50332AS">
    <property type="taxonomic scope" value="Bacteria"/>
</dbReference>
<evidence type="ECO:0000313" key="1">
    <source>
        <dbReference type="EMBL" id="AFY91987.1"/>
    </source>
</evidence>
<organism evidence="1 2">
    <name type="scientific">Chamaesiphon minutus (strain ATCC 27169 / PCC 6605)</name>
    <dbReference type="NCBI Taxonomy" id="1173020"/>
    <lineage>
        <taxon>Bacteria</taxon>
        <taxon>Bacillati</taxon>
        <taxon>Cyanobacteriota</taxon>
        <taxon>Cyanophyceae</taxon>
        <taxon>Gomontiellales</taxon>
        <taxon>Chamaesiphonaceae</taxon>
        <taxon>Chamaesiphon</taxon>
    </lineage>
</organism>
<reference evidence="1 2" key="1">
    <citation type="submission" date="2012-05" db="EMBL/GenBank/DDBJ databases">
        <title>Finished chromosome of genome of Chamaesiphon sp. PCC 6605.</title>
        <authorList>
            <consortium name="US DOE Joint Genome Institute"/>
            <person name="Gugger M."/>
            <person name="Coursin T."/>
            <person name="Rippka R."/>
            <person name="Tandeau De Marsac N."/>
            <person name="Huntemann M."/>
            <person name="Wei C.-L."/>
            <person name="Han J."/>
            <person name="Detter J.C."/>
            <person name="Han C."/>
            <person name="Tapia R."/>
            <person name="Chen A."/>
            <person name="Kyrpides N."/>
            <person name="Mavromatis K."/>
            <person name="Markowitz V."/>
            <person name="Szeto E."/>
            <person name="Ivanova N."/>
            <person name="Pagani I."/>
            <person name="Pati A."/>
            <person name="Goodwin L."/>
            <person name="Nordberg H.P."/>
            <person name="Cantor M.N."/>
            <person name="Hua S.X."/>
            <person name="Woyke T."/>
            <person name="Kerfeld C.A."/>
        </authorList>
    </citation>
    <scope>NUCLEOTIDE SEQUENCE [LARGE SCALE GENOMIC DNA]</scope>
    <source>
        <strain evidence="2">ATCC 27169 / PCC 6605</strain>
    </source>
</reference>
<keyword evidence="2" id="KW-1185">Reference proteome</keyword>
<dbReference type="AlphaFoldDB" id="K9UA50"/>
<dbReference type="KEGG" id="cmp:Cha6605_0716"/>
<gene>
    <name evidence="1" type="ORF">Cha6605_0716</name>
</gene>
<accession>K9UA50</accession>
<dbReference type="HOGENOM" id="CLU_087931_0_0_3"/>
<name>K9UA50_CHAP6</name>
<dbReference type="Proteomes" id="UP000010366">
    <property type="component" value="Chromosome"/>
</dbReference>
<proteinExistence type="predicted"/>
<dbReference type="STRING" id="1173020.Cha6605_0716"/>
<sequence length="262" mass="28532">MFMRSLFPIVTLVLARPSIFMSVMIRSIPNRWLTKIALVSASLCSIGNGMEAIATTTPAKIAPQTRSSVPAAINTLIVPGKRAGAITAKTTYTNLEKIYGKQRLTPTKVYGAEGQVVFPGTLVKLAKNRSVTVAWKDAKKLQPLQVIINDSTWKTAEGIGLGTNLTKLRQVLGEFKITGLGWDYGNQVIQIPPPMRARYYGLSISVSPDRLAAQRFPKDLLAVSGDGVTPSASNPHWKPLKMRVSGLSVYFNESKSSTTEKQ</sequence>